<dbReference type="CDD" id="cd03220">
    <property type="entry name" value="ABC_KpsT_Wzt"/>
    <property type="match status" value="1"/>
</dbReference>
<dbReference type="KEGG" id="ehn:H9Q80_00485"/>
<keyword evidence="4 6" id="KW-0067">ATP-binding</keyword>
<dbReference type="InterPro" id="IPR003593">
    <property type="entry name" value="AAA+_ATPase"/>
</dbReference>
<dbReference type="Gene3D" id="3.40.50.300">
    <property type="entry name" value="P-loop containing nucleotide triphosphate hydrolases"/>
    <property type="match status" value="1"/>
</dbReference>
<evidence type="ECO:0000313" key="7">
    <source>
        <dbReference type="Proteomes" id="UP000515856"/>
    </source>
</evidence>
<dbReference type="SUPFAM" id="SSF52540">
    <property type="entry name" value="P-loop containing nucleoside triphosphate hydrolases"/>
    <property type="match status" value="1"/>
</dbReference>
<dbReference type="PANTHER" id="PTHR46743:SF2">
    <property type="entry name" value="TEICHOIC ACIDS EXPORT ATP-BINDING PROTEIN TAGH"/>
    <property type="match status" value="1"/>
</dbReference>
<dbReference type="GO" id="GO:0016887">
    <property type="term" value="F:ATP hydrolysis activity"/>
    <property type="evidence" value="ECO:0007669"/>
    <property type="project" value="InterPro"/>
</dbReference>
<dbReference type="InterPro" id="IPR003439">
    <property type="entry name" value="ABC_transporter-like_ATP-bd"/>
</dbReference>
<feature type="domain" description="ABC transporter" evidence="5">
    <location>
        <begin position="13"/>
        <end position="245"/>
    </location>
</feature>
<dbReference type="Proteomes" id="UP000515856">
    <property type="component" value="Chromosome"/>
</dbReference>
<proteinExistence type="inferred from homology"/>
<dbReference type="GO" id="GO:0005524">
    <property type="term" value="F:ATP binding"/>
    <property type="evidence" value="ECO:0007669"/>
    <property type="project" value="UniProtKB-KW"/>
</dbReference>
<dbReference type="Pfam" id="PF00005">
    <property type="entry name" value="ABC_tran"/>
    <property type="match status" value="1"/>
</dbReference>
<evidence type="ECO:0000259" key="5">
    <source>
        <dbReference type="PROSITE" id="PS50893"/>
    </source>
</evidence>
<evidence type="ECO:0000256" key="2">
    <source>
        <dbReference type="ARBA" id="ARBA00022448"/>
    </source>
</evidence>
<organism evidence="6 7">
    <name type="scientific">[Eubacterium] hominis</name>
    <dbReference type="NCBI Taxonomy" id="2764325"/>
    <lineage>
        <taxon>Bacteria</taxon>
        <taxon>Bacillati</taxon>
        <taxon>Bacillota</taxon>
        <taxon>Erysipelotrichia</taxon>
        <taxon>Erysipelotrichales</taxon>
        <taxon>Erysipelotrichaceae</taxon>
        <taxon>Amedibacillus</taxon>
    </lineage>
</organism>
<comment type="similarity">
    <text evidence="1">Belongs to the ABC transporter superfamily.</text>
</comment>
<keyword evidence="7" id="KW-1185">Reference proteome</keyword>
<accession>A0A7G9GNT5</accession>
<dbReference type="InterPro" id="IPR027417">
    <property type="entry name" value="P-loop_NTPase"/>
</dbReference>
<dbReference type="PANTHER" id="PTHR46743">
    <property type="entry name" value="TEICHOIC ACIDS EXPORT ATP-BINDING PROTEIN TAGH"/>
    <property type="match status" value="1"/>
</dbReference>
<evidence type="ECO:0000256" key="4">
    <source>
        <dbReference type="ARBA" id="ARBA00022840"/>
    </source>
</evidence>
<protein>
    <submittedName>
        <fullName evidence="6">ABC transporter ATP-binding protein</fullName>
    </submittedName>
</protein>
<evidence type="ECO:0000256" key="3">
    <source>
        <dbReference type="ARBA" id="ARBA00022741"/>
    </source>
</evidence>
<dbReference type="PROSITE" id="PS50893">
    <property type="entry name" value="ABC_TRANSPORTER_2"/>
    <property type="match status" value="1"/>
</dbReference>
<sequence>MSKNMYESSQYAVELKNVSKIYKLQKKDGQKSNDHESFYALKDISMKIQRGDVVGILGTNGSGKSTLSVILAGISDIDGGEMTINGEQALISINTGLNQQLTGLENINVKGALMGLSKKRIQEITDDVIEFAELGDFLYQPVKKYSSGMKSRLGFSISLALDPDIFIVDEALSVGDKGFAQKCMNRMKKLRDEEGKTIFFISHALPQVREFCKTGMWIEGGKLVEIGNIDEVCDHYSEYVDKYNALSDKEKKKKLEEKFEQRVIHDVKLGFFDRLFSKK</sequence>
<name>A0A7G9GNT5_9FIRM</name>
<evidence type="ECO:0000313" key="6">
    <source>
        <dbReference type="EMBL" id="QNM12467.1"/>
    </source>
</evidence>
<dbReference type="InterPro" id="IPR050683">
    <property type="entry name" value="Bact_Polysacc_Export_ATP-bd"/>
</dbReference>
<dbReference type="AlphaFoldDB" id="A0A7G9GNT5"/>
<dbReference type="GO" id="GO:0016020">
    <property type="term" value="C:membrane"/>
    <property type="evidence" value="ECO:0007669"/>
    <property type="project" value="InterPro"/>
</dbReference>
<dbReference type="SMART" id="SM00382">
    <property type="entry name" value="AAA"/>
    <property type="match status" value="1"/>
</dbReference>
<dbReference type="GO" id="GO:0140359">
    <property type="term" value="F:ABC-type transporter activity"/>
    <property type="evidence" value="ECO:0007669"/>
    <property type="project" value="InterPro"/>
</dbReference>
<keyword evidence="3" id="KW-0547">Nucleotide-binding</keyword>
<dbReference type="InterPro" id="IPR015860">
    <property type="entry name" value="ABC_transpr_TagH-like"/>
</dbReference>
<dbReference type="PROSITE" id="PS00211">
    <property type="entry name" value="ABC_TRANSPORTER_1"/>
    <property type="match status" value="1"/>
</dbReference>
<dbReference type="InterPro" id="IPR017871">
    <property type="entry name" value="ABC_transporter-like_CS"/>
</dbReference>
<gene>
    <name evidence="6" type="ORF">H9Q80_00485</name>
</gene>
<reference evidence="6 7" key="1">
    <citation type="submission" date="2020-08" db="EMBL/GenBank/DDBJ databases">
        <authorList>
            <person name="Liu C."/>
            <person name="Sun Q."/>
        </authorList>
    </citation>
    <scope>NUCLEOTIDE SEQUENCE [LARGE SCALE GENOMIC DNA]</scope>
    <source>
        <strain evidence="6 7">NSJ-61</strain>
    </source>
</reference>
<dbReference type="RefSeq" id="WP_117452987.1">
    <property type="nucleotide sequence ID" value="NZ_CP060636.1"/>
</dbReference>
<dbReference type="EMBL" id="CP060636">
    <property type="protein sequence ID" value="QNM12467.1"/>
    <property type="molecule type" value="Genomic_DNA"/>
</dbReference>
<evidence type="ECO:0000256" key="1">
    <source>
        <dbReference type="ARBA" id="ARBA00005417"/>
    </source>
</evidence>
<keyword evidence="2" id="KW-0813">Transport</keyword>